<keyword evidence="2" id="KW-1185">Reference proteome</keyword>
<proteinExistence type="predicted"/>
<dbReference type="AlphaFoldDB" id="A0A811Y0U4"/>
<name>A0A811Y0U4_NYCPR</name>
<evidence type="ECO:0000313" key="2">
    <source>
        <dbReference type="Proteomes" id="UP000645828"/>
    </source>
</evidence>
<accession>A0A811Y0U4</accession>
<gene>
    <name evidence="1" type="ORF">NYPRO_LOCUS2020</name>
</gene>
<comment type="caution">
    <text evidence="1">The sequence shown here is derived from an EMBL/GenBank/DDBJ whole genome shotgun (WGS) entry which is preliminary data.</text>
</comment>
<sequence length="120" mass="13579">MSISRALWDMRWLPQQKFIFSQLWGNQKSEIQVLAGNNAMYSPESIIIQNICMGSLEGSAIQGRRPCDNIGRYWSDVTTNQGMPGATQSCKRQEKILPSSLGMEHRSADIFISDLWPSQL</sequence>
<dbReference type="EMBL" id="CAJHUB010000653">
    <property type="protein sequence ID" value="CAD7669226.1"/>
    <property type="molecule type" value="Genomic_DNA"/>
</dbReference>
<evidence type="ECO:0000313" key="1">
    <source>
        <dbReference type="EMBL" id="CAD7669226.1"/>
    </source>
</evidence>
<protein>
    <submittedName>
        <fullName evidence="1">(raccoon dog) hypothetical protein</fullName>
    </submittedName>
</protein>
<organism evidence="1 2">
    <name type="scientific">Nyctereutes procyonoides</name>
    <name type="common">Raccoon dog</name>
    <name type="synonym">Canis procyonoides</name>
    <dbReference type="NCBI Taxonomy" id="34880"/>
    <lineage>
        <taxon>Eukaryota</taxon>
        <taxon>Metazoa</taxon>
        <taxon>Chordata</taxon>
        <taxon>Craniata</taxon>
        <taxon>Vertebrata</taxon>
        <taxon>Euteleostomi</taxon>
        <taxon>Mammalia</taxon>
        <taxon>Eutheria</taxon>
        <taxon>Laurasiatheria</taxon>
        <taxon>Carnivora</taxon>
        <taxon>Caniformia</taxon>
        <taxon>Canidae</taxon>
        <taxon>Nyctereutes</taxon>
    </lineage>
</organism>
<dbReference type="Proteomes" id="UP000645828">
    <property type="component" value="Unassembled WGS sequence"/>
</dbReference>
<reference evidence="1" key="1">
    <citation type="submission" date="2020-12" db="EMBL/GenBank/DDBJ databases">
        <authorList>
            <consortium name="Molecular Ecology Group"/>
        </authorList>
    </citation>
    <scope>NUCLEOTIDE SEQUENCE</scope>
    <source>
        <strain evidence="1">TBG_1078</strain>
    </source>
</reference>